<keyword evidence="2" id="KW-1185">Reference proteome</keyword>
<organism evidence="1 2">
    <name type="scientific">Rugamonas fusca</name>
    <dbReference type="NCBI Taxonomy" id="2758568"/>
    <lineage>
        <taxon>Bacteria</taxon>
        <taxon>Pseudomonadati</taxon>
        <taxon>Pseudomonadota</taxon>
        <taxon>Betaproteobacteria</taxon>
        <taxon>Burkholderiales</taxon>
        <taxon>Oxalobacteraceae</taxon>
        <taxon>Telluria group</taxon>
        <taxon>Rugamonas</taxon>
    </lineage>
</organism>
<dbReference type="EMBL" id="JACEZS010000101">
    <property type="protein sequence ID" value="MBA5608880.1"/>
    <property type="molecule type" value="Genomic_DNA"/>
</dbReference>
<gene>
    <name evidence="1" type="ORF">H3H36_26515</name>
</gene>
<evidence type="ECO:0000313" key="2">
    <source>
        <dbReference type="Proteomes" id="UP000566711"/>
    </source>
</evidence>
<protein>
    <submittedName>
        <fullName evidence="1">IS110 family transposase</fullName>
    </submittedName>
</protein>
<dbReference type="Proteomes" id="UP000566711">
    <property type="component" value="Unassembled WGS sequence"/>
</dbReference>
<proteinExistence type="predicted"/>
<sequence length="85" mass="9403">DVGNLWFINLLAARDDLRQLARMRQVSLLKIPAIGRKYAADVRAWQAGASFSTEVELVGPMIVADARRILALGVEIKALETRLEA</sequence>
<reference evidence="1 2" key="1">
    <citation type="submission" date="2020-07" db="EMBL/GenBank/DDBJ databases">
        <title>Novel species isolated from subtropical streams in China.</title>
        <authorList>
            <person name="Lu H."/>
        </authorList>
    </citation>
    <scope>NUCLEOTIDE SEQUENCE [LARGE SCALE GENOMIC DNA]</scope>
    <source>
        <strain evidence="1 2">FT3S</strain>
    </source>
</reference>
<accession>A0A7W2EMY9</accession>
<dbReference type="AlphaFoldDB" id="A0A7W2EMY9"/>
<name>A0A7W2EMY9_9BURK</name>
<feature type="non-terminal residue" evidence="1">
    <location>
        <position position="85"/>
    </location>
</feature>
<comment type="caution">
    <text evidence="1">The sequence shown here is derived from an EMBL/GenBank/DDBJ whole genome shotgun (WGS) entry which is preliminary data.</text>
</comment>
<evidence type="ECO:0000313" key="1">
    <source>
        <dbReference type="EMBL" id="MBA5608880.1"/>
    </source>
</evidence>
<dbReference type="RefSeq" id="WP_220459871.1">
    <property type="nucleotide sequence ID" value="NZ_JACEZS010000101.1"/>
</dbReference>
<feature type="non-terminal residue" evidence="1">
    <location>
        <position position="1"/>
    </location>
</feature>